<reference evidence="1 2" key="1">
    <citation type="journal article" date="2014" name="Genome Announc.">
        <title>Draft Genome Sequences of Marine Flavobacterium Nonlabens Strains NR17, NR24, NR27, NR32, NR33, and Ara13.</title>
        <authorList>
            <person name="Nakanishi M."/>
            <person name="Meirelles P."/>
            <person name="Suzuki R."/>
            <person name="Takatani N."/>
            <person name="Mino S."/>
            <person name="Suda W."/>
            <person name="Oshima K."/>
            <person name="Hattori M."/>
            <person name="Ohkuma M."/>
            <person name="Hosokawa M."/>
            <person name="Miyashita K."/>
            <person name="Thompson F.L."/>
            <person name="Niwa A."/>
            <person name="Sawabe T."/>
            <person name="Sawabe T."/>
        </authorList>
    </citation>
    <scope>NUCLEOTIDE SEQUENCE [LARGE SCALE GENOMIC DNA]</scope>
    <source>
        <strain evidence="2">JCM19314</strain>
    </source>
</reference>
<organism evidence="1 2">
    <name type="scientific">Nonlabens ulvanivorans</name>
    <name type="common">Persicivirga ulvanivorans</name>
    <dbReference type="NCBI Taxonomy" id="906888"/>
    <lineage>
        <taxon>Bacteria</taxon>
        <taxon>Pseudomonadati</taxon>
        <taxon>Bacteroidota</taxon>
        <taxon>Flavobacteriia</taxon>
        <taxon>Flavobacteriales</taxon>
        <taxon>Flavobacteriaceae</taxon>
        <taxon>Nonlabens</taxon>
    </lineage>
</organism>
<sequence length="57" mass="6484">MALPQRIIVIRLSAMGDVAMCVPVLLALQRDYPSVEVITLRESDLNPSYHKYLTLRL</sequence>
<comment type="caution">
    <text evidence="1">The sequence shown here is derived from an EMBL/GenBank/DDBJ whole genome shotgun (WGS) entry which is preliminary data.</text>
</comment>
<dbReference type="Gene3D" id="3.40.50.2000">
    <property type="entry name" value="Glycogen Phosphorylase B"/>
    <property type="match status" value="1"/>
</dbReference>
<gene>
    <name evidence="1" type="ORF">JCM19314_2721</name>
</gene>
<dbReference type="SUPFAM" id="SSF53756">
    <property type="entry name" value="UDP-Glycosyltransferase/glycogen phosphorylase"/>
    <property type="match status" value="1"/>
</dbReference>
<dbReference type="Proteomes" id="UP000029226">
    <property type="component" value="Unassembled WGS sequence"/>
</dbReference>
<dbReference type="EMBL" id="BBMM01000001">
    <property type="protein sequence ID" value="GAK98690.1"/>
    <property type="molecule type" value="Genomic_DNA"/>
</dbReference>
<proteinExistence type="predicted"/>
<accession>A0A090Q6Q6</accession>
<dbReference type="AlphaFoldDB" id="A0A090Q6Q6"/>
<protein>
    <recommendedName>
        <fullName evidence="3">ADP-heptose:LPS heptosyltransferase</fullName>
    </recommendedName>
</protein>
<evidence type="ECO:0008006" key="3">
    <source>
        <dbReference type="Google" id="ProtNLM"/>
    </source>
</evidence>
<evidence type="ECO:0000313" key="2">
    <source>
        <dbReference type="Proteomes" id="UP000029226"/>
    </source>
</evidence>
<name>A0A090Q6Q6_NONUL</name>
<evidence type="ECO:0000313" key="1">
    <source>
        <dbReference type="EMBL" id="GAK98690.1"/>
    </source>
</evidence>